<dbReference type="FunFam" id="3.40.309.10:FF:000009">
    <property type="entry name" value="Aldehyde dehydrogenase A"/>
    <property type="match status" value="1"/>
</dbReference>
<gene>
    <name evidence="7" type="ORF">CLV91_1290</name>
</gene>
<dbReference type="Pfam" id="PF00171">
    <property type="entry name" value="Aldedh"/>
    <property type="match status" value="1"/>
</dbReference>
<feature type="coiled-coil region" evidence="5">
    <location>
        <begin position="14"/>
        <end position="70"/>
    </location>
</feature>
<evidence type="ECO:0000313" key="8">
    <source>
        <dbReference type="Proteomes" id="UP000269412"/>
    </source>
</evidence>
<evidence type="ECO:0000256" key="5">
    <source>
        <dbReference type="SAM" id="Coils"/>
    </source>
</evidence>
<dbReference type="EMBL" id="RBIQ01000007">
    <property type="protein sequence ID" value="RKR15208.1"/>
    <property type="molecule type" value="Genomic_DNA"/>
</dbReference>
<dbReference type="InterPro" id="IPR029510">
    <property type="entry name" value="Ald_DH_CS_GLU"/>
</dbReference>
<evidence type="ECO:0000256" key="2">
    <source>
        <dbReference type="ARBA" id="ARBA00023002"/>
    </source>
</evidence>
<comment type="caution">
    <text evidence="7">The sequence shown here is derived from an EMBL/GenBank/DDBJ whole genome shotgun (WGS) entry which is preliminary data.</text>
</comment>
<dbReference type="CDD" id="cd07099">
    <property type="entry name" value="ALDH_DDALDH"/>
    <property type="match status" value="1"/>
</dbReference>
<sequence length="473" mass="52100">MMKIRNPYTGIYDYNLKTDTIAEIQDKSKELRNNKKAWQNAGVVYRAQILQKWKKSIEKYEEEIVLALSEDTGRNYISKYEVKGILGMIDGWCYKAPLIMKEIEPRPSVFDPAVKIVEKRVSFDLVGVIGPWNFPITLSLIDTIPALMAGSSVLLKPSEVTPRYLDPLEKSIKEVPELDGVLKLVRGGAEVGKEVVNSTDAICFTGSVATGEHIAMACAKRLIPAFLELGGKDPAIVLEDADLEIATDAVLRSAVGATGQACQSLERIYVQDKIYDDFLKLLIKKAEQATLNTEEKSKGQIGPIIFEKQATAIQDQINDANNKGATVHCGGKIENHNGGLWCRPTVLSNVNHTMNVMSQETFGPLIPVMSFSTIEEAITLANDSEFGLSASLFSSNTDVINKVSFEIEAGAISINDGSLTNRIFDAEKNAFKKSGLNGSRMGDAGLLRFFRKRTLLIQTGKPQSIKDFEEIKL</sequence>
<name>A0A495EE90_9FLAO</name>
<feature type="domain" description="Aldehyde dehydrogenase" evidence="6">
    <location>
        <begin position="2"/>
        <end position="453"/>
    </location>
</feature>
<reference evidence="7 8" key="1">
    <citation type="submission" date="2018-10" db="EMBL/GenBank/DDBJ databases">
        <title>Genomic Encyclopedia of Archaeal and Bacterial Type Strains, Phase II (KMG-II): from individual species to whole genera.</title>
        <authorList>
            <person name="Goeker M."/>
        </authorList>
    </citation>
    <scope>NUCLEOTIDE SEQUENCE [LARGE SCALE GENOMIC DNA]</scope>
    <source>
        <strain evidence="7 8">DSM 25230</strain>
    </source>
</reference>
<organism evidence="7 8">
    <name type="scientific">Maribacter vaceletii</name>
    <dbReference type="NCBI Taxonomy" id="1206816"/>
    <lineage>
        <taxon>Bacteria</taxon>
        <taxon>Pseudomonadati</taxon>
        <taxon>Bacteroidota</taxon>
        <taxon>Flavobacteriia</taxon>
        <taxon>Flavobacteriales</taxon>
        <taxon>Flavobacteriaceae</taxon>
        <taxon>Maribacter</taxon>
    </lineage>
</organism>
<dbReference type="SUPFAM" id="SSF53720">
    <property type="entry name" value="ALDH-like"/>
    <property type="match status" value="1"/>
</dbReference>
<evidence type="ECO:0000256" key="3">
    <source>
        <dbReference type="PROSITE-ProRule" id="PRU10007"/>
    </source>
</evidence>
<dbReference type="RefSeq" id="WP_211333193.1">
    <property type="nucleotide sequence ID" value="NZ_RBIQ01000007.1"/>
</dbReference>
<evidence type="ECO:0000259" key="6">
    <source>
        <dbReference type="Pfam" id="PF00171"/>
    </source>
</evidence>
<dbReference type="InterPro" id="IPR015590">
    <property type="entry name" value="Aldehyde_DH_dom"/>
</dbReference>
<dbReference type="GO" id="GO:0016620">
    <property type="term" value="F:oxidoreductase activity, acting on the aldehyde or oxo group of donors, NAD or NADP as acceptor"/>
    <property type="evidence" value="ECO:0007669"/>
    <property type="project" value="InterPro"/>
</dbReference>
<dbReference type="Gene3D" id="3.40.605.10">
    <property type="entry name" value="Aldehyde Dehydrogenase, Chain A, domain 1"/>
    <property type="match status" value="1"/>
</dbReference>
<evidence type="ECO:0000313" key="7">
    <source>
        <dbReference type="EMBL" id="RKR15208.1"/>
    </source>
</evidence>
<dbReference type="PROSITE" id="PS00687">
    <property type="entry name" value="ALDEHYDE_DEHYDR_GLU"/>
    <property type="match status" value="1"/>
</dbReference>
<dbReference type="PANTHER" id="PTHR11699">
    <property type="entry name" value="ALDEHYDE DEHYDROGENASE-RELATED"/>
    <property type="match status" value="1"/>
</dbReference>
<dbReference type="InterPro" id="IPR016163">
    <property type="entry name" value="Ald_DH_C"/>
</dbReference>
<evidence type="ECO:0000256" key="1">
    <source>
        <dbReference type="ARBA" id="ARBA00009986"/>
    </source>
</evidence>
<keyword evidence="2 4" id="KW-0560">Oxidoreductase</keyword>
<dbReference type="Proteomes" id="UP000269412">
    <property type="component" value="Unassembled WGS sequence"/>
</dbReference>
<feature type="active site" evidence="3">
    <location>
        <position position="228"/>
    </location>
</feature>
<dbReference type="AlphaFoldDB" id="A0A495EE90"/>
<keyword evidence="5" id="KW-0175">Coiled coil</keyword>
<dbReference type="Gene3D" id="3.40.309.10">
    <property type="entry name" value="Aldehyde Dehydrogenase, Chain A, domain 2"/>
    <property type="match status" value="1"/>
</dbReference>
<evidence type="ECO:0000256" key="4">
    <source>
        <dbReference type="RuleBase" id="RU003345"/>
    </source>
</evidence>
<protein>
    <submittedName>
        <fullName evidence="7">Aldehyde dehydrogenase (NAD+)</fullName>
    </submittedName>
</protein>
<accession>A0A495EE90</accession>
<comment type="similarity">
    <text evidence="1 4">Belongs to the aldehyde dehydrogenase family.</text>
</comment>
<dbReference type="InterPro" id="IPR016162">
    <property type="entry name" value="Ald_DH_N"/>
</dbReference>
<proteinExistence type="inferred from homology"/>
<keyword evidence="8" id="KW-1185">Reference proteome</keyword>
<dbReference type="InterPro" id="IPR016161">
    <property type="entry name" value="Ald_DH/histidinol_DH"/>
</dbReference>